<comment type="similarity">
    <text evidence="1 2">Belongs to the small heat shock protein (HSP20) family.</text>
</comment>
<dbReference type="Pfam" id="PF00011">
    <property type="entry name" value="HSP20"/>
    <property type="match status" value="1"/>
</dbReference>
<accession>A0AAU9C3I0</accession>
<dbReference type="SUPFAM" id="SSF49764">
    <property type="entry name" value="HSP20-like chaperones"/>
    <property type="match status" value="1"/>
</dbReference>
<name>A0AAU9C3I0_9GAMM</name>
<evidence type="ECO:0000256" key="2">
    <source>
        <dbReference type="RuleBase" id="RU003616"/>
    </source>
</evidence>
<dbReference type="InterPro" id="IPR002068">
    <property type="entry name" value="A-crystallin/Hsp20_dom"/>
</dbReference>
<sequence length="135" mass="15688">MQRSDPLEWMWLQAVEMLEKAERFNRLLFQIQRSGARLPAWEPPVDMVETFDALHINVVLPGVPAEEVEVILEGGMVRISGHRPPPVTPETLQIHRLEIPYGRFERRIHLPPGRYELAESSFRHGCLRLGFRKLT</sequence>
<proteinExistence type="inferred from homology"/>
<dbReference type="CDD" id="cd06464">
    <property type="entry name" value="ACD_sHsps-like"/>
    <property type="match status" value="1"/>
</dbReference>
<dbReference type="Proteomes" id="UP001321825">
    <property type="component" value="Chromosome"/>
</dbReference>
<evidence type="ECO:0000313" key="5">
    <source>
        <dbReference type="Proteomes" id="UP001321825"/>
    </source>
</evidence>
<dbReference type="InterPro" id="IPR008978">
    <property type="entry name" value="HSP20-like_chaperone"/>
</dbReference>
<dbReference type="AlphaFoldDB" id="A0AAU9C3I0"/>
<dbReference type="KEGG" id="mcau:MIT9_P1813"/>
<dbReference type="Gene3D" id="2.60.40.790">
    <property type="match status" value="1"/>
</dbReference>
<dbReference type="EMBL" id="AP024714">
    <property type="protein sequence ID" value="BCX82228.1"/>
    <property type="molecule type" value="Genomic_DNA"/>
</dbReference>
<dbReference type="RefSeq" id="WP_317704635.1">
    <property type="nucleotide sequence ID" value="NZ_AP024714.1"/>
</dbReference>
<protein>
    <submittedName>
        <fullName evidence="4">HSP20 family protein</fullName>
    </submittedName>
</protein>
<gene>
    <name evidence="4" type="ORF">MIT9_P1813</name>
</gene>
<feature type="domain" description="SHSP" evidence="3">
    <location>
        <begin position="36"/>
        <end position="135"/>
    </location>
</feature>
<dbReference type="PROSITE" id="PS01031">
    <property type="entry name" value="SHSP"/>
    <property type="match status" value="1"/>
</dbReference>
<evidence type="ECO:0000256" key="1">
    <source>
        <dbReference type="PROSITE-ProRule" id="PRU00285"/>
    </source>
</evidence>
<organism evidence="4 5">
    <name type="scientific">Methylomarinovum caldicuralii</name>
    <dbReference type="NCBI Taxonomy" id="438856"/>
    <lineage>
        <taxon>Bacteria</taxon>
        <taxon>Pseudomonadati</taxon>
        <taxon>Pseudomonadota</taxon>
        <taxon>Gammaproteobacteria</taxon>
        <taxon>Methylococcales</taxon>
        <taxon>Methylothermaceae</taxon>
        <taxon>Methylomarinovum</taxon>
    </lineage>
</organism>
<evidence type="ECO:0000313" key="4">
    <source>
        <dbReference type="EMBL" id="BCX82228.1"/>
    </source>
</evidence>
<keyword evidence="5" id="KW-1185">Reference proteome</keyword>
<evidence type="ECO:0000259" key="3">
    <source>
        <dbReference type="PROSITE" id="PS01031"/>
    </source>
</evidence>
<reference evidence="5" key="1">
    <citation type="journal article" date="2024" name="Int. J. Syst. Evol. Microbiol.">
        <title>Methylomarinovum tepidoasis sp. nov., a moderately thermophilic methanotroph of the family Methylothermaceae isolated from a deep-sea hydrothermal field.</title>
        <authorList>
            <person name="Hirayama H."/>
            <person name="Takaki Y."/>
            <person name="Abe M."/>
            <person name="Miyazaki M."/>
            <person name="Uematsu K."/>
            <person name="Matsui Y."/>
            <person name="Takai K."/>
        </authorList>
    </citation>
    <scope>NUCLEOTIDE SEQUENCE [LARGE SCALE GENOMIC DNA]</scope>
    <source>
        <strain evidence="5">IT-9</strain>
    </source>
</reference>